<evidence type="ECO:0000256" key="3">
    <source>
        <dbReference type="ARBA" id="ARBA00022729"/>
    </source>
</evidence>
<dbReference type="EMBL" id="CACVKT020004265">
    <property type="protein sequence ID" value="CAC5388782.1"/>
    <property type="molecule type" value="Genomic_DNA"/>
</dbReference>
<evidence type="ECO:0000256" key="1">
    <source>
        <dbReference type="ARBA" id="ARBA00004613"/>
    </source>
</evidence>
<dbReference type="PANTHER" id="PTHR22923">
    <property type="entry name" value="CEREBELLIN-RELATED"/>
    <property type="match status" value="1"/>
</dbReference>
<evidence type="ECO:0000256" key="4">
    <source>
        <dbReference type="SAM" id="Coils"/>
    </source>
</evidence>
<dbReference type="Pfam" id="PF00386">
    <property type="entry name" value="C1q"/>
    <property type="match status" value="1"/>
</dbReference>
<dbReference type="PANTHER" id="PTHR22923:SF102">
    <property type="entry name" value="CEREBELLIN 13-RELATED"/>
    <property type="match status" value="1"/>
</dbReference>
<evidence type="ECO:0000256" key="5">
    <source>
        <dbReference type="SAM" id="SignalP"/>
    </source>
</evidence>
<keyword evidence="2" id="KW-0964">Secreted</keyword>
<accession>A0A6J8BYM4</accession>
<evidence type="ECO:0000256" key="2">
    <source>
        <dbReference type="ARBA" id="ARBA00022525"/>
    </source>
</evidence>
<proteinExistence type="predicted"/>
<dbReference type="InterPro" id="IPR050822">
    <property type="entry name" value="Cerebellin_Synaptic_Org"/>
</dbReference>
<reference evidence="7 8" key="1">
    <citation type="submission" date="2020-06" db="EMBL/GenBank/DDBJ databases">
        <authorList>
            <person name="Li R."/>
            <person name="Bekaert M."/>
        </authorList>
    </citation>
    <scope>NUCLEOTIDE SEQUENCE [LARGE SCALE GENOMIC DNA]</scope>
    <source>
        <strain evidence="8">wild</strain>
    </source>
</reference>
<keyword evidence="4" id="KW-0175">Coiled coil</keyword>
<organism evidence="7 8">
    <name type="scientific">Mytilus coruscus</name>
    <name type="common">Sea mussel</name>
    <dbReference type="NCBI Taxonomy" id="42192"/>
    <lineage>
        <taxon>Eukaryota</taxon>
        <taxon>Metazoa</taxon>
        <taxon>Spiralia</taxon>
        <taxon>Lophotrochozoa</taxon>
        <taxon>Mollusca</taxon>
        <taxon>Bivalvia</taxon>
        <taxon>Autobranchia</taxon>
        <taxon>Pteriomorphia</taxon>
        <taxon>Mytilida</taxon>
        <taxon>Mytiloidea</taxon>
        <taxon>Mytilidae</taxon>
        <taxon>Mytilinae</taxon>
        <taxon>Mytilus</taxon>
    </lineage>
</organism>
<evidence type="ECO:0000259" key="6">
    <source>
        <dbReference type="PROSITE" id="PS50871"/>
    </source>
</evidence>
<dbReference type="Proteomes" id="UP000507470">
    <property type="component" value="Unassembled WGS sequence"/>
</dbReference>
<dbReference type="Gene3D" id="2.60.120.40">
    <property type="match status" value="1"/>
</dbReference>
<evidence type="ECO:0000313" key="8">
    <source>
        <dbReference type="Proteomes" id="UP000507470"/>
    </source>
</evidence>
<dbReference type="OrthoDB" id="6154955at2759"/>
<keyword evidence="8" id="KW-1185">Reference proteome</keyword>
<dbReference type="InterPro" id="IPR008983">
    <property type="entry name" value="Tumour_necrosis_fac-like_dom"/>
</dbReference>
<evidence type="ECO:0000313" key="7">
    <source>
        <dbReference type="EMBL" id="CAC5388782.1"/>
    </source>
</evidence>
<comment type="subcellular location">
    <subcellularLocation>
        <location evidence="1">Secreted</location>
    </subcellularLocation>
</comment>
<name>A0A6J8BYM4_MYTCO</name>
<dbReference type="GO" id="GO:0005576">
    <property type="term" value="C:extracellular region"/>
    <property type="evidence" value="ECO:0007669"/>
    <property type="project" value="UniProtKB-SubCell"/>
</dbReference>
<sequence length="215" mass="23839">MKFGVVCVIGLPLFLVALAKAVEDEMIERLVQTVERMEETQEEMKKEIHQLKREINRCDNHSKNSQRRMLLENGDESTVKVAFDAILTHNLDHSSIEDTTIVFDSILTNVGNAYVKDFGAFIAPVPGVYLFTYTIHVNKAGDIFGTLMVNGQRKTSIHVDGSSNHILIASSSRTSILSLNQGDRVYIQILKNSRGLLSSTNNGHSAFAGALLFTN</sequence>
<dbReference type="AlphaFoldDB" id="A0A6J8BYM4"/>
<dbReference type="PRINTS" id="PR00007">
    <property type="entry name" value="COMPLEMNTC1Q"/>
</dbReference>
<keyword evidence="3 5" id="KW-0732">Signal</keyword>
<dbReference type="SUPFAM" id="SSF49842">
    <property type="entry name" value="TNF-like"/>
    <property type="match status" value="1"/>
</dbReference>
<feature type="domain" description="C1q" evidence="6">
    <location>
        <begin position="76"/>
        <end position="215"/>
    </location>
</feature>
<feature type="chain" id="PRO_5026873559" evidence="5">
    <location>
        <begin position="22"/>
        <end position="215"/>
    </location>
</feature>
<dbReference type="SMART" id="SM00110">
    <property type="entry name" value="C1Q"/>
    <property type="match status" value="1"/>
</dbReference>
<protein>
    <submittedName>
        <fullName evidence="7">C1QL</fullName>
    </submittedName>
</protein>
<feature type="signal peptide" evidence="5">
    <location>
        <begin position="1"/>
        <end position="21"/>
    </location>
</feature>
<feature type="coiled-coil region" evidence="4">
    <location>
        <begin position="23"/>
        <end position="68"/>
    </location>
</feature>
<gene>
    <name evidence="7" type="ORF">MCOR_24021</name>
</gene>
<dbReference type="PROSITE" id="PS50871">
    <property type="entry name" value="C1Q"/>
    <property type="match status" value="1"/>
</dbReference>
<dbReference type="InterPro" id="IPR001073">
    <property type="entry name" value="C1q_dom"/>
</dbReference>